<proteinExistence type="predicted"/>
<comment type="caution">
    <text evidence="2">The sequence shown here is derived from an EMBL/GenBank/DDBJ whole genome shotgun (WGS) entry which is preliminary data.</text>
</comment>
<accession>A0A7J3SKM2</accession>
<protein>
    <submittedName>
        <fullName evidence="2">Uncharacterized protein</fullName>
    </submittedName>
</protein>
<evidence type="ECO:0000313" key="2">
    <source>
        <dbReference type="EMBL" id="HGZ60116.1"/>
    </source>
</evidence>
<sequence>MGWRRCESPEPADEAGGEKPQLNAGSFVLQGGGRGQLTKTSQKALFKKRSQLTNVNTTSFKGLRLSKSFVA</sequence>
<gene>
    <name evidence="2" type="ORF">ENW83_02770</name>
</gene>
<dbReference type="AlphaFoldDB" id="A0A7J3SKM2"/>
<organism evidence="2">
    <name type="scientific">Fervidicoccus fontis</name>
    <dbReference type="NCBI Taxonomy" id="683846"/>
    <lineage>
        <taxon>Archaea</taxon>
        <taxon>Thermoproteota</taxon>
        <taxon>Thermoprotei</taxon>
        <taxon>Fervidicoccales</taxon>
        <taxon>Fervidicoccaceae</taxon>
        <taxon>Fervidicoccus</taxon>
    </lineage>
</organism>
<reference evidence="2" key="1">
    <citation type="journal article" date="2020" name="mSystems">
        <title>Genome- and Community-Level Interaction Insights into Carbon Utilization and Element Cycling Functions of Hydrothermarchaeota in Hydrothermal Sediment.</title>
        <authorList>
            <person name="Zhou Z."/>
            <person name="Liu Y."/>
            <person name="Xu W."/>
            <person name="Pan J."/>
            <person name="Luo Z.H."/>
            <person name="Li M."/>
        </authorList>
    </citation>
    <scope>NUCLEOTIDE SEQUENCE [LARGE SCALE GENOMIC DNA]</scope>
    <source>
        <strain evidence="2">SpSt-885</strain>
    </source>
</reference>
<feature type="region of interest" description="Disordered" evidence="1">
    <location>
        <begin position="1"/>
        <end position="35"/>
    </location>
</feature>
<dbReference type="EMBL" id="DTLS01000077">
    <property type="protein sequence ID" value="HGZ60116.1"/>
    <property type="molecule type" value="Genomic_DNA"/>
</dbReference>
<evidence type="ECO:0000256" key="1">
    <source>
        <dbReference type="SAM" id="MobiDB-lite"/>
    </source>
</evidence>
<name>A0A7J3SKM2_9CREN</name>